<evidence type="ECO:0000313" key="2">
    <source>
        <dbReference type="Proteomes" id="UP000814128"/>
    </source>
</evidence>
<comment type="caution">
    <text evidence="1">The sequence shown here is derived from an EMBL/GenBank/DDBJ whole genome shotgun (WGS) entry which is preliminary data.</text>
</comment>
<keyword evidence="1" id="KW-0808">Transferase</keyword>
<accession>A0ACB8QVX5</accession>
<reference evidence="1" key="2">
    <citation type="journal article" date="2022" name="New Phytol.">
        <title>Evolutionary transition to the ectomycorrhizal habit in the genomes of a hyperdiverse lineage of mushroom-forming fungi.</title>
        <authorList>
            <person name="Looney B."/>
            <person name="Miyauchi S."/>
            <person name="Morin E."/>
            <person name="Drula E."/>
            <person name="Courty P.E."/>
            <person name="Kohler A."/>
            <person name="Kuo A."/>
            <person name="LaButti K."/>
            <person name="Pangilinan J."/>
            <person name="Lipzen A."/>
            <person name="Riley R."/>
            <person name="Andreopoulos W."/>
            <person name="He G."/>
            <person name="Johnson J."/>
            <person name="Nolan M."/>
            <person name="Tritt A."/>
            <person name="Barry K.W."/>
            <person name="Grigoriev I.V."/>
            <person name="Nagy L.G."/>
            <person name="Hibbett D."/>
            <person name="Henrissat B."/>
            <person name="Matheny P.B."/>
            <person name="Labbe J."/>
            <person name="Martin F.M."/>
        </authorList>
    </citation>
    <scope>NUCLEOTIDE SEQUENCE</scope>
    <source>
        <strain evidence="1">EC-137</strain>
    </source>
</reference>
<organism evidence="1 2">
    <name type="scientific">Vararia minispora EC-137</name>
    <dbReference type="NCBI Taxonomy" id="1314806"/>
    <lineage>
        <taxon>Eukaryota</taxon>
        <taxon>Fungi</taxon>
        <taxon>Dikarya</taxon>
        <taxon>Basidiomycota</taxon>
        <taxon>Agaricomycotina</taxon>
        <taxon>Agaricomycetes</taxon>
        <taxon>Russulales</taxon>
        <taxon>Lachnocladiaceae</taxon>
        <taxon>Vararia</taxon>
    </lineage>
</organism>
<dbReference type="EMBL" id="MU273480">
    <property type="protein sequence ID" value="KAI0035700.1"/>
    <property type="molecule type" value="Genomic_DNA"/>
</dbReference>
<name>A0ACB8QVX5_9AGAM</name>
<sequence length="733" mass="80273">MPPKASAAKEKLAEQDEVLQAVILADSFNTRFKPLTTSKPRCLLPICNAPLLDWTLESLALAGVQEVFVICRSHAEQVKAALQKSRWSAPSSSMKIVPILTAKETFSPGDALRDIYTHGIITSDFVLVSGDLVSSVRIEDAVTVHRERRKKNKDVIMTMVVKESGARHRTKSRGDSAVYVIDPTTDECLHYEPVTGFPPKQVARIPREVLDGHPDVEIRYDLLDCSIDICSVEVPSLFQDNFDYADIRRDFVHGVLTSDLLMKNIHCYVAREGYAARVQDTRSYDAVSKDILARWTFPLVPDDYHPAGQSYELLRGNRYIPRDNSVVLARTCKVGNNTLLGPSSRIGDGAQVLSSTLGARCIIGVNSVVRHAYLFDGVVVGDDCVIEHAIVGAGVSIGSGSRVGRGALVGDGVELGPGSRLAPFERVSLVRDEADEEWDSDSEYDEAELGESRRLGDDSTEDSLKGVLGPNSNAFVWPRRKASAGVDEGEEDAVEGFQNQRLMRIGDEHEDLDLSDAGSTTDSEDEELSDTDSDLIPASLASSTTTMQTESAASAAVSAGEAAAEHEFLSEVRQSLSRAFVEDHSVDNAAVELKTLRMAHNQALSKVREAVVGGIVERIPLVADPARQRAEIQGWVGRWGALINLIGGVDGYHCAQSERFPLFGPILAALYQDDVVEEDDIRAWHAQPAAKGEGMYEGKHRDKVQKCWLVGARMIHQFDEQESDEETEDENSD</sequence>
<keyword evidence="2" id="KW-1185">Reference proteome</keyword>
<protein>
    <submittedName>
        <fullName evidence="1">Nucleotide-diphospho-sugar transferase</fullName>
    </submittedName>
</protein>
<evidence type="ECO:0000313" key="1">
    <source>
        <dbReference type="EMBL" id="KAI0035700.1"/>
    </source>
</evidence>
<gene>
    <name evidence="1" type="ORF">K488DRAFT_76409</name>
</gene>
<dbReference type="Proteomes" id="UP000814128">
    <property type="component" value="Unassembled WGS sequence"/>
</dbReference>
<reference evidence="1" key="1">
    <citation type="submission" date="2021-02" db="EMBL/GenBank/DDBJ databases">
        <authorList>
            <consortium name="DOE Joint Genome Institute"/>
            <person name="Ahrendt S."/>
            <person name="Looney B.P."/>
            <person name="Miyauchi S."/>
            <person name="Morin E."/>
            <person name="Drula E."/>
            <person name="Courty P.E."/>
            <person name="Chicoki N."/>
            <person name="Fauchery L."/>
            <person name="Kohler A."/>
            <person name="Kuo A."/>
            <person name="Labutti K."/>
            <person name="Pangilinan J."/>
            <person name="Lipzen A."/>
            <person name="Riley R."/>
            <person name="Andreopoulos W."/>
            <person name="He G."/>
            <person name="Johnson J."/>
            <person name="Barry K.W."/>
            <person name="Grigoriev I.V."/>
            <person name="Nagy L."/>
            <person name="Hibbett D."/>
            <person name="Henrissat B."/>
            <person name="Matheny P.B."/>
            <person name="Labbe J."/>
            <person name="Martin F."/>
        </authorList>
    </citation>
    <scope>NUCLEOTIDE SEQUENCE</scope>
    <source>
        <strain evidence="1">EC-137</strain>
    </source>
</reference>
<proteinExistence type="predicted"/>